<keyword evidence="2" id="KW-1185">Reference proteome</keyword>
<reference evidence="1" key="1">
    <citation type="journal article" date="2014" name="Int. J. Syst. Evol. Microbiol.">
        <title>Complete genome of a new Firmicutes species belonging to the dominant human colonic microbiota ('Ruminococcus bicirculans') reveals two chromosomes and a selective capacity to utilize plant glucans.</title>
        <authorList>
            <consortium name="NISC Comparative Sequencing Program"/>
            <person name="Wegmann U."/>
            <person name="Louis P."/>
            <person name="Goesmann A."/>
            <person name="Henrissat B."/>
            <person name="Duncan S.H."/>
            <person name="Flint H.J."/>
        </authorList>
    </citation>
    <scope>NUCLEOTIDE SEQUENCE</scope>
    <source>
        <strain evidence="1">NBRC 107169</strain>
    </source>
</reference>
<name>A0ABQ5UNS8_9HYPH</name>
<gene>
    <name evidence="1" type="ORF">GCM10007879_10610</name>
</gene>
<organism evidence="1 2">
    <name type="scientific">Maritalea porphyrae</name>
    <dbReference type="NCBI Taxonomy" id="880732"/>
    <lineage>
        <taxon>Bacteria</taxon>
        <taxon>Pseudomonadati</taxon>
        <taxon>Pseudomonadota</taxon>
        <taxon>Alphaproteobacteria</taxon>
        <taxon>Hyphomicrobiales</taxon>
        <taxon>Devosiaceae</taxon>
        <taxon>Maritalea</taxon>
    </lineage>
</organism>
<sequence length="46" mass="5244">MVIMALNKKPNIAYDFDTHGRNALMDVDPLIETDSNKVVARELLDR</sequence>
<comment type="caution">
    <text evidence="1">The sequence shown here is derived from an EMBL/GenBank/DDBJ whole genome shotgun (WGS) entry which is preliminary data.</text>
</comment>
<proteinExistence type="predicted"/>
<reference evidence="1" key="2">
    <citation type="submission" date="2023-01" db="EMBL/GenBank/DDBJ databases">
        <title>Draft genome sequence of Maritalea porphyrae strain NBRC 107169.</title>
        <authorList>
            <person name="Sun Q."/>
            <person name="Mori K."/>
        </authorList>
    </citation>
    <scope>NUCLEOTIDE SEQUENCE</scope>
    <source>
        <strain evidence="1">NBRC 107169</strain>
    </source>
</reference>
<dbReference type="Proteomes" id="UP001161405">
    <property type="component" value="Unassembled WGS sequence"/>
</dbReference>
<evidence type="ECO:0000313" key="2">
    <source>
        <dbReference type="Proteomes" id="UP001161405"/>
    </source>
</evidence>
<accession>A0ABQ5UNS8</accession>
<protein>
    <submittedName>
        <fullName evidence="1">Uncharacterized protein</fullName>
    </submittedName>
</protein>
<dbReference type="EMBL" id="BSNI01000002">
    <property type="protein sequence ID" value="GLQ16812.1"/>
    <property type="molecule type" value="Genomic_DNA"/>
</dbReference>
<evidence type="ECO:0000313" key="1">
    <source>
        <dbReference type="EMBL" id="GLQ16812.1"/>
    </source>
</evidence>